<dbReference type="SFLD" id="SFLDG01135">
    <property type="entry name" value="C1.5.6:_HAD__Beta-PGM__Phospha"/>
    <property type="match status" value="1"/>
</dbReference>
<gene>
    <name evidence="6" type="primary">yniC</name>
    <name evidence="6" type="ORF">NCTC12278_01549</name>
</gene>
<keyword evidence="5" id="KW-0119">Carbohydrate metabolism</keyword>
<keyword evidence="3" id="KW-0479">Metal-binding</keyword>
<dbReference type="NCBIfam" id="TIGR01549">
    <property type="entry name" value="HAD-SF-IA-v1"/>
    <property type="match status" value="1"/>
</dbReference>
<dbReference type="Gene3D" id="3.40.50.1000">
    <property type="entry name" value="HAD superfamily/HAD-like"/>
    <property type="match status" value="1"/>
</dbReference>
<evidence type="ECO:0000313" key="7">
    <source>
        <dbReference type="Proteomes" id="UP000249495"/>
    </source>
</evidence>
<dbReference type="InterPro" id="IPR041492">
    <property type="entry name" value="HAD_2"/>
</dbReference>
<evidence type="ECO:0000256" key="3">
    <source>
        <dbReference type="ARBA" id="ARBA00022723"/>
    </source>
</evidence>
<dbReference type="RefSeq" id="WP_018030393.1">
    <property type="nucleotide sequence ID" value="NZ_JBGXSR010000030.1"/>
</dbReference>
<organism evidence="6 7">
    <name type="scientific">Streptococcus ferus</name>
    <dbReference type="NCBI Taxonomy" id="1345"/>
    <lineage>
        <taxon>Bacteria</taxon>
        <taxon>Bacillati</taxon>
        <taxon>Bacillota</taxon>
        <taxon>Bacilli</taxon>
        <taxon>Lactobacillales</taxon>
        <taxon>Streptococcaceae</taxon>
        <taxon>Streptococcus</taxon>
    </lineage>
</organism>
<dbReference type="STRING" id="1123303.GCA_000372425_01064"/>
<dbReference type="Gene3D" id="1.10.150.240">
    <property type="entry name" value="Putative phosphatase, domain 2"/>
    <property type="match status" value="1"/>
</dbReference>
<dbReference type="KEGG" id="sfer:NCTC12278_01549"/>
<accession>A0A2X3VNH4</accession>
<dbReference type="InterPro" id="IPR023214">
    <property type="entry name" value="HAD_sf"/>
</dbReference>
<dbReference type="GO" id="GO:0016787">
    <property type="term" value="F:hydrolase activity"/>
    <property type="evidence" value="ECO:0007669"/>
    <property type="project" value="UniProtKB-KW"/>
</dbReference>
<dbReference type="GO" id="GO:0046872">
    <property type="term" value="F:metal ion binding"/>
    <property type="evidence" value="ECO:0007669"/>
    <property type="project" value="UniProtKB-KW"/>
</dbReference>
<dbReference type="NCBIfam" id="TIGR01509">
    <property type="entry name" value="HAD-SF-IA-v3"/>
    <property type="match status" value="1"/>
</dbReference>
<dbReference type="InterPro" id="IPR051600">
    <property type="entry name" value="Beta-PGM-like"/>
</dbReference>
<dbReference type="SUPFAM" id="SSF56784">
    <property type="entry name" value="HAD-like"/>
    <property type="match status" value="1"/>
</dbReference>
<keyword evidence="4" id="KW-0460">Magnesium</keyword>
<comment type="cofactor">
    <cofactor evidence="1">
        <name>Mg(2+)</name>
        <dbReference type="ChEBI" id="CHEBI:18420"/>
    </cofactor>
</comment>
<evidence type="ECO:0000313" key="6">
    <source>
        <dbReference type="EMBL" id="SQF40968.1"/>
    </source>
</evidence>
<dbReference type="CDD" id="cd07505">
    <property type="entry name" value="HAD_BPGM-like"/>
    <property type="match status" value="1"/>
</dbReference>
<dbReference type="PANTHER" id="PTHR46193:SF18">
    <property type="entry name" value="HEXITOL PHOSPHATASE B"/>
    <property type="match status" value="1"/>
</dbReference>
<comment type="similarity">
    <text evidence="2">Belongs to the HAD-like hydrolase superfamily. CbbY/CbbZ/Gph/YieH family.</text>
</comment>
<dbReference type="OrthoDB" id="9797743at2"/>
<dbReference type="SFLD" id="SFLDS00003">
    <property type="entry name" value="Haloacid_Dehalogenase"/>
    <property type="match status" value="1"/>
</dbReference>
<evidence type="ECO:0000256" key="2">
    <source>
        <dbReference type="ARBA" id="ARBA00006171"/>
    </source>
</evidence>
<sequence>MLRQAVIFDMDGVLFDTEEFYYRRRQHFLADKGISISHLPVSFFIGGNMKQVWQAILGDDYIHWDIEKLQTDYALYKQQHPLPYKNLLFSDVKRSLERLRNAGIRIALASSSSPGDIALALEEAEIKDYFELTLSGEEFPESKPHPAIYNEAARLLALPKDALLIIEDSEKGIAAGRSAEIEVWGIKDERFGLNQSQANHLVSNLTQAVEELLMSKRS</sequence>
<dbReference type="InterPro" id="IPR023198">
    <property type="entry name" value="PGP-like_dom2"/>
</dbReference>
<dbReference type="PANTHER" id="PTHR46193">
    <property type="entry name" value="6-PHOSPHOGLUCONATE PHOSPHATASE"/>
    <property type="match status" value="1"/>
</dbReference>
<dbReference type="EMBL" id="LS483343">
    <property type="protein sequence ID" value="SQF40968.1"/>
    <property type="molecule type" value="Genomic_DNA"/>
</dbReference>
<dbReference type="Proteomes" id="UP000249495">
    <property type="component" value="Chromosome 1"/>
</dbReference>
<dbReference type="EC" id="3.1.3.-" evidence="6"/>
<dbReference type="SFLD" id="SFLDG01129">
    <property type="entry name" value="C1.5:_HAD__Beta-PGM__Phosphata"/>
    <property type="match status" value="1"/>
</dbReference>
<evidence type="ECO:0000256" key="4">
    <source>
        <dbReference type="ARBA" id="ARBA00022842"/>
    </source>
</evidence>
<protein>
    <submittedName>
        <fullName evidence="6">Phosphatase</fullName>
        <ecNumber evidence="6">3.1.3.-</ecNumber>
    </submittedName>
</protein>
<dbReference type="InterPro" id="IPR036412">
    <property type="entry name" value="HAD-like_sf"/>
</dbReference>
<name>A0A2X3VNH4_9STRE</name>
<evidence type="ECO:0000256" key="5">
    <source>
        <dbReference type="ARBA" id="ARBA00023277"/>
    </source>
</evidence>
<keyword evidence="7" id="KW-1185">Reference proteome</keyword>
<dbReference type="InterPro" id="IPR006439">
    <property type="entry name" value="HAD-SF_hydro_IA"/>
</dbReference>
<reference evidence="6 7" key="1">
    <citation type="submission" date="2018-06" db="EMBL/GenBank/DDBJ databases">
        <authorList>
            <consortium name="Pathogen Informatics"/>
            <person name="Doyle S."/>
        </authorList>
    </citation>
    <scope>NUCLEOTIDE SEQUENCE [LARGE SCALE GENOMIC DNA]</scope>
    <source>
        <strain evidence="6 7">NCTC12278</strain>
    </source>
</reference>
<dbReference type="PRINTS" id="PR00413">
    <property type="entry name" value="HADHALOGNASE"/>
</dbReference>
<dbReference type="AlphaFoldDB" id="A0A2X3VNH4"/>
<proteinExistence type="inferred from homology"/>
<evidence type="ECO:0000256" key="1">
    <source>
        <dbReference type="ARBA" id="ARBA00001946"/>
    </source>
</evidence>
<keyword evidence="6" id="KW-0378">Hydrolase</keyword>
<dbReference type="Pfam" id="PF13419">
    <property type="entry name" value="HAD_2"/>
    <property type="match status" value="1"/>
</dbReference>